<name>A0A3D4S4S3_9ENTE</name>
<dbReference type="STRING" id="1121105.GCA_000421665_02050"/>
<sequence length="75" mass="8196">MIVLKAPIQQDQIIALLEASTAENATFTFKEKKGLNLYFDVTGVDAAKGAKLAKQIVKAEPWGAVLYFQAEPVNE</sequence>
<reference evidence="1 2" key="1">
    <citation type="journal article" date="2018" name="Nat. Biotechnol.">
        <title>A standardized bacterial taxonomy based on genome phylogeny substantially revises the tree of life.</title>
        <authorList>
            <person name="Parks D.H."/>
            <person name="Chuvochina M."/>
            <person name="Waite D.W."/>
            <person name="Rinke C."/>
            <person name="Skarshewski A."/>
            <person name="Chaumeil P.A."/>
            <person name="Hugenholtz P."/>
        </authorList>
    </citation>
    <scope>NUCLEOTIDE SEQUENCE [LARGE SCALE GENOMIC DNA]</scope>
    <source>
        <strain evidence="1">UBA11306</strain>
    </source>
</reference>
<evidence type="ECO:0000313" key="2">
    <source>
        <dbReference type="Proteomes" id="UP000262195"/>
    </source>
</evidence>
<comment type="caution">
    <text evidence="1">The sequence shown here is derived from an EMBL/GenBank/DDBJ whole genome shotgun (WGS) entry which is preliminary data.</text>
</comment>
<protein>
    <submittedName>
        <fullName evidence="1">Uncharacterized protein</fullName>
    </submittedName>
</protein>
<accession>A0A3D4S4S3</accession>
<proteinExistence type="predicted"/>
<gene>
    <name evidence="1" type="ORF">DIW15_02810</name>
</gene>
<dbReference type="EMBL" id="DQHO01000016">
    <property type="protein sequence ID" value="HCS93626.1"/>
    <property type="molecule type" value="Genomic_DNA"/>
</dbReference>
<dbReference type="AlphaFoldDB" id="A0A3D4S4S3"/>
<dbReference type="Proteomes" id="UP000262195">
    <property type="component" value="Unassembled WGS sequence"/>
</dbReference>
<organism evidence="1 2">
    <name type="scientific">Bavariicoccus seileri</name>
    <dbReference type="NCBI Taxonomy" id="549685"/>
    <lineage>
        <taxon>Bacteria</taxon>
        <taxon>Bacillati</taxon>
        <taxon>Bacillota</taxon>
        <taxon>Bacilli</taxon>
        <taxon>Lactobacillales</taxon>
        <taxon>Enterococcaceae</taxon>
        <taxon>Bavariicoccus</taxon>
    </lineage>
</organism>
<evidence type="ECO:0000313" key="1">
    <source>
        <dbReference type="EMBL" id="HCS93626.1"/>
    </source>
</evidence>